<comment type="similarity">
    <text evidence="3">Belongs to the HAD-like hydrolase superfamily. SerB family.</text>
</comment>
<evidence type="ECO:0000256" key="10">
    <source>
        <dbReference type="ARBA" id="ARBA00031693"/>
    </source>
</evidence>
<dbReference type="SFLD" id="SFLDG01137">
    <property type="entry name" value="C1.6.1:_Phosphoserine_Phosphat"/>
    <property type="match status" value="1"/>
</dbReference>
<dbReference type="Pfam" id="PF12710">
    <property type="entry name" value="HAD"/>
    <property type="match status" value="1"/>
</dbReference>
<dbReference type="EC" id="3.1.3.3" evidence="4"/>
<dbReference type="SUPFAM" id="SSF56784">
    <property type="entry name" value="HAD-like"/>
    <property type="match status" value="1"/>
</dbReference>
<dbReference type="EMBL" id="VFOR01000004">
    <property type="protein sequence ID" value="TQL56585.1"/>
    <property type="molecule type" value="Genomic_DNA"/>
</dbReference>
<comment type="caution">
    <text evidence="14">The sequence shown here is derived from an EMBL/GenBank/DDBJ whole genome shotgun (WGS) entry which is preliminary data.</text>
</comment>
<feature type="active site" description="Proton donor" evidence="13">
    <location>
        <position position="90"/>
    </location>
</feature>
<dbReference type="GO" id="GO:0036424">
    <property type="term" value="F:L-phosphoserine phosphatase activity"/>
    <property type="evidence" value="ECO:0007669"/>
    <property type="project" value="InterPro"/>
</dbReference>
<dbReference type="InterPro" id="IPR050582">
    <property type="entry name" value="HAD-like_SerB"/>
</dbReference>
<dbReference type="SFLD" id="SFLDG01136">
    <property type="entry name" value="C1.6:_Phosphoserine_Phosphatas"/>
    <property type="match status" value="1"/>
</dbReference>
<keyword evidence="15" id="KW-1185">Reference proteome</keyword>
<evidence type="ECO:0000256" key="2">
    <source>
        <dbReference type="ARBA" id="ARBA00005135"/>
    </source>
</evidence>
<dbReference type="RefSeq" id="WP_142094488.1">
    <property type="nucleotide sequence ID" value="NZ_BAAAMD010000002.1"/>
</dbReference>
<dbReference type="SFLD" id="SFLDS00003">
    <property type="entry name" value="Haloacid_Dehalogenase"/>
    <property type="match status" value="1"/>
</dbReference>
<dbReference type="Gene3D" id="3.40.50.1000">
    <property type="entry name" value="HAD superfamily/HAD-like"/>
    <property type="match status" value="1"/>
</dbReference>
<evidence type="ECO:0000256" key="4">
    <source>
        <dbReference type="ARBA" id="ARBA00012640"/>
    </source>
</evidence>
<evidence type="ECO:0000256" key="13">
    <source>
        <dbReference type="PIRSR" id="PIRSR604469-1"/>
    </source>
</evidence>
<dbReference type="AlphaFoldDB" id="A0A542Z8F3"/>
<dbReference type="SFLD" id="SFLDF00029">
    <property type="entry name" value="phosphoserine_phosphatase"/>
    <property type="match status" value="1"/>
</dbReference>
<keyword evidence="7" id="KW-0378">Hydrolase</keyword>
<comment type="catalytic activity">
    <reaction evidence="12">
        <text>O-phospho-D-serine + H2O = D-serine + phosphate</text>
        <dbReference type="Rhea" id="RHEA:24873"/>
        <dbReference type="ChEBI" id="CHEBI:15377"/>
        <dbReference type="ChEBI" id="CHEBI:35247"/>
        <dbReference type="ChEBI" id="CHEBI:43474"/>
        <dbReference type="ChEBI" id="CHEBI:58680"/>
        <dbReference type="EC" id="3.1.3.3"/>
    </reaction>
</comment>
<reference evidence="14 15" key="1">
    <citation type="submission" date="2019-06" db="EMBL/GenBank/DDBJ databases">
        <title>Sequencing the genomes of 1000 actinobacteria strains.</title>
        <authorList>
            <person name="Klenk H.-P."/>
        </authorList>
    </citation>
    <scope>NUCLEOTIDE SEQUENCE [LARGE SCALE GENOMIC DNA]</scope>
    <source>
        <strain evidence="14 15">DSM 8251</strain>
    </source>
</reference>
<dbReference type="GO" id="GO:0000287">
    <property type="term" value="F:magnesium ion binding"/>
    <property type="evidence" value="ECO:0007669"/>
    <property type="project" value="TreeGrafter"/>
</dbReference>
<evidence type="ECO:0000256" key="7">
    <source>
        <dbReference type="ARBA" id="ARBA00022801"/>
    </source>
</evidence>
<dbReference type="OrthoDB" id="9792539at2"/>
<dbReference type="PANTHER" id="PTHR43344">
    <property type="entry name" value="PHOSPHOSERINE PHOSPHATASE"/>
    <property type="match status" value="1"/>
</dbReference>
<keyword evidence="6" id="KW-0479">Metal-binding</keyword>
<keyword evidence="9" id="KW-0718">Serine biosynthesis</keyword>
<proteinExistence type="inferred from homology"/>
<keyword evidence="5" id="KW-0028">Amino-acid biosynthesis</keyword>
<feature type="active site" description="Nucleophile" evidence="13">
    <location>
        <position position="88"/>
    </location>
</feature>
<accession>A0A542Z8F3</accession>
<evidence type="ECO:0000256" key="1">
    <source>
        <dbReference type="ARBA" id="ARBA00001946"/>
    </source>
</evidence>
<evidence type="ECO:0000256" key="8">
    <source>
        <dbReference type="ARBA" id="ARBA00022842"/>
    </source>
</evidence>
<dbReference type="InterPro" id="IPR004469">
    <property type="entry name" value="PSP"/>
</dbReference>
<evidence type="ECO:0000256" key="12">
    <source>
        <dbReference type="ARBA" id="ARBA00048523"/>
    </source>
</evidence>
<organism evidence="14 15">
    <name type="scientific">Propioniferax innocua</name>
    <dbReference type="NCBI Taxonomy" id="1753"/>
    <lineage>
        <taxon>Bacteria</taxon>
        <taxon>Bacillati</taxon>
        <taxon>Actinomycetota</taxon>
        <taxon>Actinomycetes</taxon>
        <taxon>Propionibacteriales</taxon>
        <taxon>Propionibacteriaceae</taxon>
        <taxon>Propioniferax</taxon>
    </lineage>
</organism>
<evidence type="ECO:0000256" key="3">
    <source>
        <dbReference type="ARBA" id="ARBA00009184"/>
    </source>
</evidence>
<evidence type="ECO:0000256" key="6">
    <source>
        <dbReference type="ARBA" id="ARBA00022723"/>
    </source>
</evidence>
<comment type="catalytic activity">
    <reaction evidence="11">
        <text>O-phospho-L-serine + H2O = L-serine + phosphate</text>
        <dbReference type="Rhea" id="RHEA:21208"/>
        <dbReference type="ChEBI" id="CHEBI:15377"/>
        <dbReference type="ChEBI" id="CHEBI:33384"/>
        <dbReference type="ChEBI" id="CHEBI:43474"/>
        <dbReference type="ChEBI" id="CHEBI:57524"/>
        <dbReference type="EC" id="3.1.3.3"/>
    </reaction>
</comment>
<comment type="cofactor">
    <cofactor evidence="1">
        <name>Mg(2+)</name>
        <dbReference type="ChEBI" id="CHEBI:18420"/>
    </cofactor>
</comment>
<evidence type="ECO:0000313" key="15">
    <source>
        <dbReference type="Proteomes" id="UP000316196"/>
    </source>
</evidence>
<keyword evidence="8" id="KW-0460">Magnesium</keyword>
<name>A0A542Z8F3_9ACTN</name>
<dbReference type="PANTHER" id="PTHR43344:SF2">
    <property type="entry name" value="PHOSPHOSERINE PHOSPHATASE"/>
    <property type="match status" value="1"/>
</dbReference>
<evidence type="ECO:0000256" key="11">
    <source>
        <dbReference type="ARBA" id="ARBA00048138"/>
    </source>
</evidence>
<gene>
    <name evidence="14" type="ORF">FB460_2475</name>
</gene>
<evidence type="ECO:0000256" key="5">
    <source>
        <dbReference type="ARBA" id="ARBA00022605"/>
    </source>
</evidence>
<comment type="pathway">
    <text evidence="2">Amino-acid biosynthesis; L-serine biosynthesis; L-serine from 3-phospho-D-glycerate: step 3/3.</text>
</comment>
<protein>
    <recommendedName>
        <fullName evidence="4">phosphoserine phosphatase</fullName>
        <ecNumber evidence="4">3.1.3.3</ecNumber>
    </recommendedName>
    <alternativeName>
        <fullName evidence="10">O-phosphoserine phosphohydrolase</fullName>
    </alternativeName>
</protein>
<dbReference type="NCBIfam" id="TIGR01488">
    <property type="entry name" value="HAD-SF-IB"/>
    <property type="match status" value="1"/>
</dbReference>
<sequence>MSDVHIGLASSAALNDALLDAIAEVASVRPVLRDDLGLPAAGCRVEVGEGDVTDLTKRVRRIAASFDATGAVTTGPLASSAPGLLISDVDSTMITSEVIDMLAEHAGRRDEVAAVTERAMRGELDFAQSLAARVEALAGLPLRVIEEVAEAVELSPGAADLVAHVERGGGRVALVSGGFIEIVERIAARLGIDLIAANRLETAGGVLTGRTIGPIIDRTAKAHWLGEFARTIEAASVVAIGDGANDLDMLARADLGIAYCAKPVTARSADAAIDFPRLDAAAAFWPKPA</sequence>
<dbReference type="InterPro" id="IPR023214">
    <property type="entry name" value="HAD_sf"/>
</dbReference>
<dbReference type="UniPathway" id="UPA00135">
    <property type="reaction ID" value="UER00198"/>
</dbReference>
<dbReference type="NCBIfam" id="TIGR00338">
    <property type="entry name" value="serB"/>
    <property type="match status" value="1"/>
</dbReference>
<evidence type="ECO:0000256" key="9">
    <source>
        <dbReference type="ARBA" id="ARBA00023299"/>
    </source>
</evidence>
<dbReference type="GO" id="GO:0006564">
    <property type="term" value="P:L-serine biosynthetic process"/>
    <property type="evidence" value="ECO:0007669"/>
    <property type="project" value="UniProtKB-KW"/>
</dbReference>
<dbReference type="GO" id="GO:0005737">
    <property type="term" value="C:cytoplasm"/>
    <property type="evidence" value="ECO:0007669"/>
    <property type="project" value="TreeGrafter"/>
</dbReference>
<evidence type="ECO:0000313" key="14">
    <source>
        <dbReference type="EMBL" id="TQL56585.1"/>
    </source>
</evidence>
<dbReference type="Proteomes" id="UP000316196">
    <property type="component" value="Unassembled WGS sequence"/>
</dbReference>
<dbReference type="InterPro" id="IPR036412">
    <property type="entry name" value="HAD-like_sf"/>
</dbReference>